<dbReference type="InterPro" id="IPR035897">
    <property type="entry name" value="Toll_tir_struct_dom_sf"/>
</dbReference>
<reference evidence="4" key="2">
    <citation type="journal article" date="2011" name="J. Bacteriol.">
        <title>Long-chain N-acyl amino acid synthases are linked to the putative PEP-CTERM/exosortase protein-sorting system in Gram-negative bacteria.</title>
        <authorList>
            <person name="Craig J.W."/>
            <person name="Cherry M.A."/>
            <person name="Brady S.F."/>
        </authorList>
    </citation>
    <scope>NUCLEOTIDE SEQUENCE</scope>
</reference>
<accession>G4WV81</accession>
<dbReference type="AlphaFoldDB" id="G4WV81"/>
<dbReference type="InterPro" id="IPR000157">
    <property type="entry name" value="TIR_dom"/>
</dbReference>
<feature type="domain" description="TIR" evidence="2">
    <location>
        <begin position="13"/>
        <end position="105"/>
    </location>
</feature>
<feature type="domain" description="Sulfatase-modifying factor enzyme-like" evidence="1">
    <location>
        <begin position="700"/>
        <end position="921"/>
    </location>
</feature>
<dbReference type="InterPro" id="IPR042095">
    <property type="entry name" value="SUMF_sf"/>
</dbReference>
<dbReference type="Pfam" id="PF20703">
    <property type="entry name" value="nSTAND1"/>
    <property type="match status" value="1"/>
</dbReference>
<dbReference type="SUPFAM" id="SSF56436">
    <property type="entry name" value="C-type lectin-like"/>
    <property type="match status" value="1"/>
</dbReference>
<evidence type="ECO:0000259" key="2">
    <source>
        <dbReference type="Pfam" id="PF13676"/>
    </source>
</evidence>
<evidence type="ECO:0000259" key="3">
    <source>
        <dbReference type="Pfam" id="PF20703"/>
    </source>
</evidence>
<name>G4WV81_9BACT</name>
<dbReference type="InterPro" id="IPR005532">
    <property type="entry name" value="SUMF_dom"/>
</dbReference>
<dbReference type="Gene3D" id="3.40.50.10140">
    <property type="entry name" value="Toll/interleukin-1 receptor homology (TIR) domain"/>
    <property type="match status" value="1"/>
</dbReference>
<proteinExistence type="predicted"/>
<evidence type="ECO:0000313" key="4">
    <source>
        <dbReference type="EMBL" id="AEQ20333.1"/>
    </source>
</evidence>
<feature type="domain" description="Novel STAND NTPase 1" evidence="3">
    <location>
        <begin position="153"/>
        <end position="616"/>
    </location>
</feature>
<dbReference type="InterPro" id="IPR051043">
    <property type="entry name" value="Sulfatase_Mod_Factor_Kinase"/>
</dbReference>
<dbReference type="GO" id="GO:0120147">
    <property type="term" value="F:formylglycine-generating oxidase activity"/>
    <property type="evidence" value="ECO:0007669"/>
    <property type="project" value="TreeGrafter"/>
</dbReference>
<sequence length="927" mass="101688">MTKNIAAVPAIPFISYSNTDWDAAVELRERLRGANIECTELRLPGRWMTGLQQVLTECSAFIALIGRDGVQRYVGAECEVALSRHLSLRGDGPRLPMHPVLLPSVTPEDLPPFLALFQAERWAPGTDLPPGLCKALHDGVKRLQQAVRFEGCPFRGLGAFRRKHAALFFGRQRETLEALAGLGDQRPAGTLQSLAGGDPQPAPDALSAPDTGAYHRWLQVEGNSGSGKSSLVQAGLLPLVESGGLWARTGLTHWRVLGPMMPGAKPLTNLAEALRQCLHASQAQPPSLLALQQQLEADPRALAFAVREAKAPDTGFLLVVDQFEELYTLADDAERKQFDALLAGALADAECPLFVVTTVRADFLDRIEQLPRLSELYNTRCKRMFLSTITSAGLRDAIERPAALAGLDVSEVSAAMQDQAHDEPGALPLVENALLQLWQVRQGNKISGAEFNARGGLTGMLSSGADALLARIEAARPKQGRTAALELLLCLTRISPDGRHTRRRVSRAEAVQAAGNGTDKLGERVLQMLSGERAADRPAEAGAGALRLVTTGVENAEPYADLIHETLLRSRGAGSGMAPQPYWPTLHAYIDANRDRDVLRPQLALQAERWQRAPRHTRWRRLAGWLRQWEYRSLRPVPGSMESRFLKASRRASWATAGVLGVTAAPFVATAVWAAANGLTAPYIFVTPWWYLGLAVPADPEAVPLPPGRFQMGCKVGRDMDANEECPENEPLREVTLAQPCAMGRTTVTFWQYDYYVWASRGKGTEDLRYPKHSGFGRQDRPVINVNWHDAQGYARWLSQRTGQTWRLPTNEEWEYAARGGKEALFPWGDEAPAGRANCKDCGDRYSNLETAPVGSYPPNGFGLYDMAGNVWQWLEDKGPDSDASRVLRGGSWNYGAAGLRASYRTVLVPGRFDFIGFRVCRVSPIK</sequence>
<dbReference type="PANTHER" id="PTHR23150">
    <property type="entry name" value="SULFATASE MODIFYING FACTOR 1, 2"/>
    <property type="match status" value="1"/>
</dbReference>
<reference evidence="4" key="1">
    <citation type="journal article" date="2010" name="Appl. Environ. Microbiol.">
        <title>Expanding small-molecule functional metagenomics through parallel screening of broad-host-range cosmid environmental DNA libraries in diverse proteobacteria.</title>
        <authorList>
            <person name="Craig J.W."/>
            <person name="Chang F.Y."/>
            <person name="Kim J.H."/>
            <person name="Obiajulu S.C."/>
            <person name="Brady S.F."/>
        </authorList>
    </citation>
    <scope>NUCLEOTIDE SEQUENCE</scope>
</reference>
<protein>
    <submittedName>
        <fullName evidence="4">Formylglycine-generating sulfatase-like enzyme</fullName>
    </submittedName>
</protein>
<dbReference type="Pfam" id="PF13676">
    <property type="entry name" value="TIR_2"/>
    <property type="match status" value="1"/>
</dbReference>
<dbReference type="InterPro" id="IPR016187">
    <property type="entry name" value="CTDL_fold"/>
</dbReference>
<dbReference type="InterPro" id="IPR049052">
    <property type="entry name" value="nSTAND1"/>
</dbReference>
<dbReference type="EMBL" id="JF429406">
    <property type="protein sequence ID" value="AEQ20333.1"/>
    <property type="molecule type" value="Genomic_DNA"/>
</dbReference>
<dbReference type="PANTHER" id="PTHR23150:SF19">
    <property type="entry name" value="FORMYLGLYCINE-GENERATING ENZYME"/>
    <property type="match status" value="1"/>
</dbReference>
<dbReference type="Gene3D" id="3.90.1580.10">
    <property type="entry name" value="paralog of FGE (formylglycine-generating enzyme)"/>
    <property type="match status" value="1"/>
</dbReference>
<evidence type="ECO:0000259" key="1">
    <source>
        <dbReference type="Pfam" id="PF03781"/>
    </source>
</evidence>
<dbReference type="Pfam" id="PF03781">
    <property type="entry name" value="FGE-sulfatase"/>
    <property type="match status" value="1"/>
</dbReference>
<organism evidence="4">
    <name type="scientific">uncultured bacterium EC5</name>
    <dbReference type="NCBI Taxonomy" id="672206"/>
    <lineage>
        <taxon>Bacteria</taxon>
        <taxon>environmental samples</taxon>
    </lineage>
</organism>
<dbReference type="GO" id="GO:0007165">
    <property type="term" value="P:signal transduction"/>
    <property type="evidence" value="ECO:0007669"/>
    <property type="project" value="InterPro"/>
</dbReference>